<protein>
    <submittedName>
        <fullName evidence="1">Uncharacterized protein</fullName>
    </submittedName>
</protein>
<name>A0AAW9SC06_9BACT</name>
<dbReference type="RefSeq" id="WP_346822096.1">
    <property type="nucleotide sequence ID" value="NZ_JBDKWZ010000008.1"/>
</dbReference>
<gene>
    <name evidence="1" type="ORF">AAG747_15455</name>
</gene>
<organism evidence="1 2">
    <name type="scientific">Rapidithrix thailandica</name>
    <dbReference type="NCBI Taxonomy" id="413964"/>
    <lineage>
        <taxon>Bacteria</taxon>
        <taxon>Pseudomonadati</taxon>
        <taxon>Bacteroidota</taxon>
        <taxon>Cytophagia</taxon>
        <taxon>Cytophagales</taxon>
        <taxon>Flammeovirgaceae</taxon>
        <taxon>Rapidithrix</taxon>
    </lineage>
</organism>
<keyword evidence="2" id="KW-1185">Reference proteome</keyword>
<evidence type="ECO:0000313" key="1">
    <source>
        <dbReference type="EMBL" id="MEN7549320.1"/>
    </source>
</evidence>
<evidence type="ECO:0000313" key="2">
    <source>
        <dbReference type="Proteomes" id="UP001403385"/>
    </source>
</evidence>
<dbReference type="EMBL" id="JBDKWZ010000008">
    <property type="protein sequence ID" value="MEN7549320.1"/>
    <property type="molecule type" value="Genomic_DNA"/>
</dbReference>
<sequence>MKDFKHWTPRNFFNALEGYRRKEQRKQENEWQQTRLMITYMVNIHRDTKKKISPYQPEDILTLPGDQEAIHSRQQKVKALYERLKKEGKVK</sequence>
<dbReference type="AlphaFoldDB" id="A0AAW9SC06"/>
<proteinExistence type="predicted"/>
<accession>A0AAW9SC06</accession>
<reference evidence="1 2" key="1">
    <citation type="submission" date="2024-04" db="EMBL/GenBank/DDBJ databases">
        <title>Novel genus in family Flammeovirgaceae.</title>
        <authorList>
            <person name="Nguyen T.H."/>
            <person name="Vuong T.Q."/>
            <person name="Le H."/>
            <person name="Kim S.-G."/>
        </authorList>
    </citation>
    <scope>NUCLEOTIDE SEQUENCE [LARGE SCALE GENOMIC DNA]</scope>
    <source>
        <strain evidence="1 2">JCM 23209</strain>
    </source>
</reference>
<dbReference type="Proteomes" id="UP001403385">
    <property type="component" value="Unassembled WGS sequence"/>
</dbReference>
<comment type="caution">
    <text evidence="1">The sequence shown here is derived from an EMBL/GenBank/DDBJ whole genome shotgun (WGS) entry which is preliminary data.</text>
</comment>